<dbReference type="InterPro" id="IPR011701">
    <property type="entry name" value="MFS"/>
</dbReference>
<evidence type="ECO:0000256" key="5">
    <source>
        <dbReference type="ARBA" id="ARBA00022989"/>
    </source>
</evidence>
<proteinExistence type="predicted"/>
<feature type="transmembrane region" description="Helical" evidence="8">
    <location>
        <begin position="564"/>
        <end position="582"/>
    </location>
</feature>
<dbReference type="Gene3D" id="1.20.1250.20">
    <property type="entry name" value="MFS general substrate transporter like domains"/>
    <property type="match status" value="1"/>
</dbReference>
<feature type="transmembrane region" description="Helical" evidence="8">
    <location>
        <begin position="302"/>
        <end position="320"/>
    </location>
</feature>
<feature type="transmembrane region" description="Helical" evidence="8">
    <location>
        <begin position="332"/>
        <end position="352"/>
    </location>
</feature>
<evidence type="ECO:0000259" key="9">
    <source>
        <dbReference type="PROSITE" id="PS50850"/>
    </source>
</evidence>
<dbReference type="Gene3D" id="1.20.1720.10">
    <property type="entry name" value="Multidrug resistance protein D"/>
    <property type="match status" value="1"/>
</dbReference>
<evidence type="ECO:0000256" key="7">
    <source>
        <dbReference type="SAM" id="Coils"/>
    </source>
</evidence>
<dbReference type="Pfam" id="PF07690">
    <property type="entry name" value="MFS_1"/>
    <property type="match status" value="1"/>
</dbReference>
<feature type="coiled-coil region" evidence="7">
    <location>
        <begin position="532"/>
        <end position="559"/>
    </location>
</feature>
<dbReference type="GO" id="GO:0005886">
    <property type="term" value="C:plasma membrane"/>
    <property type="evidence" value="ECO:0007669"/>
    <property type="project" value="UniProtKB-SubCell"/>
</dbReference>
<organism evidence="10 11">
    <name type="scientific">Liquorilactobacillus ghanensis DSM 18630</name>
    <dbReference type="NCBI Taxonomy" id="1423750"/>
    <lineage>
        <taxon>Bacteria</taxon>
        <taxon>Bacillati</taxon>
        <taxon>Bacillota</taxon>
        <taxon>Bacilli</taxon>
        <taxon>Lactobacillales</taxon>
        <taxon>Lactobacillaceae</taxon>
        <taxon>Liquorilactobacillus</taxon>
    </lineage>
</organism>
<keyword evidence="3" id="KW-1003">Cell membrane</keyword>
<protein>
    <submittedName>
        <fullName evidence="10">MDR-type permease</fullName>
    </submittedName>
</protein>
<dbReference type="PROSITE" id="PS00216">
    <property type="entry name" value="SUGAR_TRANSPORT_1"/>
    <property type="match status" value="1"/>
</dbReference>
<dbReference type="NCBIfam" id="TIGR00711">
    <property type="entry name" value="efflux_EmrB"/>
    <property type="match status" value="1"/>
</dbReference>
<keyword evidence="6 8" id="KW-0472">Membrane</keyword>
<dbReference type="AlphaFoldDB" id="A0A0R1VUJ9"/>
<dbReference type="InterPro" id="IPR005829">
    <property type="entry name" value="Sugar_transporter_CS"/>
</dbReference>
<feature type="transmembrane region" description="Helical" evidence="8">
    <location>
        <begin position="266"/>
        <end position="290"/>
    </location>
</feature>
<comment type="subcellular location">
    <subcellularLocation>
        <location evidence="1">Cell membrane</location>
        <topology evidence="1">Multi-pass membrane protein</topology>
    </subcellularLocation>
</comment>
<evidence type="ECO:0000313" key="11">
    <source>
        <dbReference type="Proteomes" id="UP000051451"/>
    </source>
</evidence>
<evidence type="ECO:0000256" key="3">
    <source>
        <dbReference type="ARBA" id="ARBA00022475"/>
    </source>
</evidence>
<dbReference type="InterPro" id="IPR004638">
    <property type="entry name" value="EmrB-like"/>
</dbReference>
<dbReference type="PANTHER" id="PTHR42718:SF46">
    <property type="entry name" value="BLR6921 PROTEIN"/>
    <property type="match status" value="1"/>
</dbReference>
<evidence type="ECO:0000256" key="8">
    <source>
        <dbReference type="SAM" id="Phobius"/>
    </source>
</evidence>
<evidence type="ECO:0000256" key="1">
    <source>
        <dbReference type="ARBA" id="ARBA00004651"/>
    </source>
</evidence>
<keyword evidence="7" id="KW-0175">Coiled coil</keyword>
<dbReference type="OrthoDB" id="9812221at2"/>
<dbReference type="Proteomes" id="UP000051451">
    <property type="component" value="Unassembled WGS sequence"/>
</dbReference>
<feature type="transmembrane region" description="Helical" evidence="8">
    <location>
        <begin position="229"/>
        <end position="246"/>
    </location>
</feature>
<evidence type="ECO:0000256" key="4">
    <source>
        <dbReference type="ARBA" id="ARBA00022692"/>
    </source>
</evidence>
<dbReference type="EMBL" id="AZGB01000015">
    <property type="protein sequence ID" value="KRM06390.1"/>
    <property type="molecule type" value="Genomic_DNA"/>
</dbReference>
<dbReference type="GO" id="GO:0022857">
    <property type="term" value="F:transmembrane transporter activity"/>
    <property type="evidence" value="ECO:0007669"/>
    <property type="project" value="InterPro"/>
</dbReference>
<dbReference type="PATRIC" id="fig|1423750.3.peg.546"/>
<feature type="transmembrane region" description="Helical" evidence="8">
    <location>
        <begin position="197"/>
        <end position="217"/>
    </location>
</feature>
<keyword evidence="11" id="KW-1185">Reference proteome</keyword>
<feature type="transmembrane region" description="Helical" evidence="8">
    <location>
        <begin position="138"/>
        <end position="159"/>
    </location>
</feature>
<evidence type="ECO:0000256" key="6">
    <source>
        <dbReference type="ARBA" id="ARBA00023136"/>
    </source>
</evidence>
<feature type="transmembrane region" description="Helical" evidence="8">
    <location>
        <begin position="48"/>
        <end position="67"/>
    </location>
</feature>
<dbReference type="InterPro" id="IPR020846">
    <property type="entry name" value="MFS_dom"/>
</dbReference>
<feature type="transmembrane region" description="Helical" evidence="8">
    <location>
        <begin position="165"/>
        <end position="185"/>
    </location>
</feature>
<dbReference type="PRINTS" id="PR01036">
    <property type="entry name" value="TCRTETB"/>
</dbReference>
<feature type="transmembrane region" description="Helical" evidence="8">
    <location>
        <begin position="12"/>
        <end position="36"/>
    </location>
</feature>
<keyword evidence="4 8" id="KW-0812">Transmembrane</keyword>
<keyword evidence="2" id="KW-0813">Transport</keyword>
<evidence type="ECO:0000313" key="10">
    <source>
        <dbReference type="EMBL" id="KRM06390.1"/>
    </source>
</evidence>
<evidence type="ECO:0000256" key="2">
    <source>
        <dbReference type="ARBA" id="ARBA00022448"/>
    </source>
</evidence>
<dbReference type="RefSeq" id="WP_057871310.1">
    <property type="nucleotide sequence ID" value="NZ_AZGB01000015.1"/>
</dbReference>
<feature type="transmembrane region" description="Helical" evidence="8">
    <location>
        <begin position="358"/>
        <end position="381"/>
    </location>
</feature>
<accession>A0A0R1VUJ9</accession>
<dbReference type="PANTHER" id="PTHR42718">
    <property type="entry name" value="MAJOR FACILITATOR SUPERFAMILY MULTIDRUG TRANSPORTER MFSC"/>
    <property type="match status" value="1"/>
</dbReference>
<keyword evidence="5 8" id="KW-1133">Transmembrane helix</keyword>
<gene>
    <name evidence="10" type="ORF">FC89_GL000530</name>
</gene>
<name>A0A0R1VUJ9_9LACO</name>
<dbReference type="PROSITE" id="PS50850">
    <property type="entry name" value="MFS"/>
    <property type="match status" value="1"/>
</dbReference>
<dbReference type="SUPFAM" id="SSF103473">
    <property type="entry name" value="MFS general substrate transporter"/>
    <property type="match status" value="1"/>
</dbReference>
<reference evidence="10 11" key="1">
    <citation type="journal article" date="2015" name="Genome Announc.">
        <title>Expanding the biotechnology potential of lactobacilli through comparative genomics of 213 strains and associated genera.</title>
        <authorList>
            <person name="Sun Z."/>
            <person name="Harris H.M."/>
            <person name="McCann A."/>
            <person name="Guo C."/>
            <person name="Argimon S."/>
            <person name="Zhang W."/>
            <person name="Yang X."/>
            <person name="Jeffery I.B."/>
            <person name="Cooney J.C."/>
            <person name="Kagawa T.F."/>
            <person name="Liu W."/>
            <person name="Song Y."/>
            <person name="Salvetti E."/>
            <person name="Wrobel A."/>
            <person name="Rasinkangas P."/>
            <person name="Parkhill J."/>
            <person name="Rea M.C."/>
            <person name="O'Sullivan O."/>
            <person name="Ritari J."/>
            <person name="Douillard F.P."/>
            <person name="Paul Ross R."/>
            <person name="Yang R."/>
            <person name="Briner A.E."/>
            <person name="Felis G.E."/>
            <person name="de Vos W.M."/>
            <person name="Barrangou R."/>
            <person name="Klaenhammer T.R."/>
            <person name="Caufield P.W."/>
            <person name="Cui Y."/>
            <person name="Zhang H."/>
            <person name="O'Toole P.W."/>
        </authorList>
    </citation>
    <scope>NUCLEOTIDE SEQUENCE [LARGE SCALE GENOMIC DNA]</scope>
    <source>
        <strain evidence="10 11">DSM 18630</strain>
    </source>
</reference>
<dbReference type="GeneID" id="98318572"/>
<feature type="transmembrane region" description="Helical" evidence="8">
    <location>
        <begin position="79"/>
        <end position="99"/>
    </location>
</feature>
<dbReference type="CDD" id="cd17321">
    <property type="entry name" value="MFS_MMR_MDR_like"/>
    <property type="match status" value="1"/>
</dbReference>
<dbReference type="STRING" id="1423750.FC89_GL000530"/>
<feature type="domain" description="Major facilitator superfamily (MFS) profile" evidence="9">
    <location>
        <begin position="10"/>
        <end position="447"/>
    </location>
</feature>
<feature type="transmembrane region" description="Helical" evidence="8">
    <location>
        <begin position="105"/>
        <end position="126"/>
    </location>
</feature>
<sequence>MKHNYLKIGGLTALILIMFIVTLDSTITNIALPAITSDFSSTLTDSNWVSTVYMLTLSVFMIPGAKFADQFGRKKLTTLGLLTFGIGSLMSGLAASLKLLVVARIIQGLGGAIISPVTVALAVSLFGNRQKAQGSIGIIGAAAALAAASGPAIGGLLIHYWSWRLIFFINVPLVLLALFLLNSCFKESYDLSVSKKIDYFGITLLSFGLFLITFVLLKASDYGWSSMKILLMIVGASLSLAIFLLIEPKQEAPLLDFSLFKNKSFVASLLIYMACGFTIICSSVVFNFFLEDILNYSTLKSGYIIMFSSLMVMVVVPIGNKFGQQNGYHWPIVLGTISMTTSLLLLANINYHSTLFDMIFAMVILGMGFGLAGLSQISAVLHIPAQKVNLASGIINAGRQLGSCLGIALLVGLLNGNLKTATQTIRHDAIISVNQAQLSKVVKQSALAKIKSEVYYSGQLKHHNFNMASLKSVASKPQNLPCPKKGTSEYKLFISGKQFSKIEKKLAKKSTDLKTAANLMQLSKKQQQISEKIMLESQAKELNQVAHQIKDNKNEQLAKAFKKTFYVGMLILIFSIPAAFYTDVKVKSKIGPKI</sequence>
<dbReference type="InterPro" id="IPR036259">
    <property type="entry name" value="MFS_trans_sf"/>
</dbReference>
<comment type="caution">
    <text evidence="10">The sequence shown here is derived from an EMBL/GenBank/DDBJ whole genome shotgun (WGS) entry which is preliminary data.</text>
</comment>